<keyword evidence="4" id="KW-1185">Reference proteome</keyword>
<keyword evidence="3" id="KW-0436">Ligase</keyword>
<dbReference type="GO" id="GO:0004113">
    <property type="term" value="F:2',3'-cyclic-nucleotide 3'-phosphodiesterase activity"/>
    <property type="evidence" value="ECO:0007669"/>
    <property type="project" value="InterPro"/>
</dbReference>
<dbReference type="NCBIfam" id="TIGR02258">
    <property type="entry name" value="2_5_ligase"/>
    <property type="match status" value="1"/>
</dbReference>
<dbReference type="InterPro" id="IPR004175">
    <property type="entry name" value="RNA_CPDase"/>
</dbReference>
<dbReference type="GO" id="GO:0008664">
    <property type="term" value="F:RNA 2',3'-cyclic 3'-phosphodiesterase activity"/>
    <property type="evidence" value="ECO:0007669"/>
    <property type="project" value="UniProtKB-EC"/>
</dbReference>
<dbReference type="InterPro" id="IPR009097">
    <property type="entry name" value="Cyclic_Pdiesterase"/>
</dbReference>
<comment type="caution">
    <text evidence="3">The sequence shown here is derived from an EMBL/GenBank/DDBJ whole genome shotgun (WGS) entry which is preliminary data.</text>
</comment>
<dbReference type="SUPFAM" id="SSF55144">
    <property type="entry name" value="LigT-like"/>
    <property type="match status" value="1"/>
</dbReference>
<gene>
    <name evidence="3" type="ORF">EV699_14111</name>
</gene>
<comment type="catalytic activity">
    <reaction evidence="2">
        <text>a 3'-end 2',3'-cyclophospho-ribonucleotide-RNA + H2O = a 3'-end 2'-phospho-ribonucleotide-RNA + H(+)</text>
        <dbReference type="Rhea" id="RHEA:11828"/>
        <dbReference type="Rhea" id="RHEA-COMP:10464"/>
        <dbReference type="Rhea" id="RHEA-COMP:17353"/>
        <dbReference type="ChEBI" id="CHEBI:15377"/>
        <dbReference type="ChEBI" id="CHEBI:15378"/>
        <dbReference type="ChEBI" id="CHEBI:83064"/>
        <dbReference type="ChEBI" id="CHEBI:173113"/>
        <dbReference type="EC" id="3.1.4.58"/>
    </reaction>
</comment>
<keyword evidence="1 2" id="KW-0378">Hydrolase</keyword>
<proteinExistence type="inferred from homology"/>
<feature type="active site" description="Proton acceptor" evidence="2">
    <location>
        <position position="128"/>
    </location>
</feature>
<name>A0A4R2KWV5_9GAMM</name>
<dbReference type="PANTHER" id="PTHR35561">
    <property type="entry name" value="RNA 2',3'-CYCLIC PHOSPHODIESTERASE"/>
    <property type="match status" value="1"/>
</dbReference>
<feature type="active site" description="Proton donor" evidence="2">
    <location>
        <position position="46"/>
    </location>
</feature>
<evidence type="ECO:0000313" key="4">
    <source>
        <dbReference type="Proteomes" id="UP000295765"/>
    </source>
</evidence>
<dbReference type="Proteomes" id="UP000295765">
    <property type="component" value="Unassembled WGS sequence"/>
</dbReference>
<dbReference type="Pfam" id="PF13563">
    <property type="entry name" value="2_5_RNA_ligase2"/>
    <property type="match status" value="1"/>
</dbReference>
<dbReference type="HAMAP" id="MF_01940">
    <property type="entry name" value="RNA_CPDase"/>
    <property type="match status" value="1"/>
</dbReference>
<protein>
    <recommendedName>
        <fullName evidence="2">RNA 2',3'-cyclic phosphodiesterase</fullName>
        <shortName evidence="2">RNA 2',3'-CPDase</shortName>
        <ecNumber evidence="2">3.1.4.58</ecNumber>
    </recommendedName>
</protein>
<dbReference type="Gene3D" id="3.90.1140.10">
    <property type="entry name" value="Cyclic phosphodiesterase"/>
    <property type="match status" value="1"/>
</dbReference>
<comment type="similarity">
    <text evidence="2">Belongs to the 2H phosphoesterase superfamily. ThpR family.</text>
</comment>
<dbReference type="OrthoDB" id="7061261at2"/>
<organism evidence="3 4">
    <name type="scientific">Plasticicumulans lactativorans</name>
    <dbReference type="NCBI Taxonomy" id="1133106"/>
    <lineage>
        <taxon>Bacteria</taxon>
        <taxon>Pseudomonadati</taxon>
        <taxon>Pseudomonadota</taxon>
        <taxon>Gammaproteobacteria</taxon>
        <taxon>Candidatus Competibacteraceae</taxon>
        <taxon>Plasticicumulans</taxon>
    </lineage>
</organism>
<comment type="function">
    <text evidence="2">Hydrolyzes RNA 2',3'-cyclic phosphodiester to an RNA 2'-phosphomonoester.</text>
</comment>
<feature type="short sequence motif" description="HXTX 2" evidence="2">
    <location>
        <begin position="128"/>
        <end position="131"/>
    </location>
</feature>
<evidence type="ECO:0000256" key="1">
    <source>
        <dbReference type="ARBA" id="ARBA00022801"/>
    </source>
</evidence>
<dbReference type="GO" id="GO:0016874">
    <property type="term" value="F:ligase activity"/>
    <property type="evidence" value="ECO:0007669"/>
    <property type="project" value="UniProtKB-KW"/>
</dbReference>
<evidence type="ECO:0000256" key="2">
    <source>
        <dbReference type="HAMAP-Rule" id="MF_01940"/>
    </source>
</evidence>
<dbReference type="AlphaFoldDB" id="A0A4R2KWV5"/>
<evidence type="ECO:0000313" key="3">
    <source>
        <dbReference type="EMBL" id="TCO75769.1"/>
    </source>
</evidence>
<dbReference type="EMBL" id="SLWY01000041">
    <property type="protein sequence ID" value="TCO75769.1"/>
    <property type="molecule type" value="Genomic_DNA"/>
</dbReference>
<dbReference type="RefSeq" id="WP_132545954.1">
    <property type="nucleotide sequence ID" value="NZ_SLWY01000041.1"/>
</dbReference>
<dbReference type="PANTHER" id="PTHR35561:SF1">
    <property type="entry name" value="RNA 2',3'-CYCLIC PHOSPHODIESTERASE"/>
    <property type="match status" value="1"/>
</dbReference>
<sequence length="181" mass="19205">MNSPSPEPAARRLFLALWPDATTRDALAALAQRVAGAAATPAANLHLTLVFFGTTPAAREAAYRSVLAGLSAPALDLTLDRLGWWARSRTLFAAPSQPPAALETLLAALLARLVPCGFTPENRPFRPHVTLARRKAADAATDAALPPLAWRTERIVLAESVSGPAGSRYLPRAAWPVDGTR</sequence>
<reference evidence="3 4" key="1">
    <citation type="submission" date="2019-03" db="EMBL/GenBank/DDBJ databases">
        <title>Genomic Encyclopedia of Type Strains, Phase IV (KMG-IV): sequencing the most valuable type-strain genomes for metagenomic binning, comparative biology and taxonomic classification.</title>
        <authorList>
            <person name="Goeker M."/>
        </authorList>
    </citation>
    <scope>NUCLEOTIDE SEQUENCE [LARGE SCALE GENOMIC DNA]</scope>
    <source>
        <strain evidence="3 4">DSM 25287</strain>
    </source>
</reference>
<dbReference type="EC" id="3.1.4.58" evidence="2"/>
<feature type="short sequence motif" description="HXTX 1" evidence="2">
    <location>
        <begin position="46"/>
        <end position="49"/>
    </location>
</feature>
<accession>A0A4R2KWV5</accession>